<dbReference type="AlphaFoldDB" id="A0A8S9UP49"/>
<comment type="caution">
    <text evidence="1">The sequence shown here is derived from an EMBL/GenBank/DDBJ whole genome shotgun (WGS) entry which is preliminary data.</text>
</comment>
<evidence type="ECO:0000313" key="1">
    <source>
        <dbReference type="EMBL" id="KAF4142273.1"/>
    </source>
</evidence>
<sequence>MGRWRSSRIWFCAPQAVHWNIDPCVALRTTCVVPQLPHLYGISAWKQAALVPPLGFLGRTGPVAGVPPPRHATYHSSINH</sequence>
<protein>
    <submittedName>
        <fullName evidence="1">Uncharacterized protein</fullName>
    </submittedName>
</protein>
<accession>A0A8S9UP49</accession>
<proteinExistence type="predicted"/>
<evidence type="ECO:0000313" key="2">
    <source>
        <dbReference type="Proteomes" id="UP000704712"/>
    </source>
</evidence>
<reference evidence="1" key="1">
    <citation type="submission" date="2020-03" db="EMBL/GenBank/DDBJ databases">
        <title>Hybrid Assembly of Korean Phytophthora infestans isolates.</title>
        <authorList>
            <person name="Prokchorchik M."/>
            <person name="Lee Y."/>
            <person name="Seo J."/>
            <person name="Cho J.-H."/>
            <person name="Park Y.-E."/>
            <person name="Jang D.-C."/>
            <person name="Im J.-S."/>
            <person name="Choi J.-G."/>
            <person name="Park H.-J."/>
            <person name="Lee G.-B."/>
            <person name="Lee Y.-G."/>
            <person name="Hong S.-Y."/>
            <person name="Cho K."/>
            <person name="Sohn K.H."/>
        </authorList>
    </citation>
    <scope>NUCLEOTIDE SEQUENCE</scope>
    <source>
        <strain evidence="1">KR_2_A2</strain>
    </source>
</reference>
<dbReference type="Proteomes" id="UP000704712">
    <property type="component" value="Unassembled WGS sequence"/>
</dbReference>
<name>A0A8S9UP49_PHYIN</name>
<dbReference type="EMBL" id="JAACNO010001196">
    <property type="protein sequence ID" value="KAF4142273.1"/>
    <property type="molecule type" value="Genomic_DNA"/>
</dbReference>
<organism evidence="1 2">
    <name type="scientific">Phytophthora infestans</name>
    <name type="common">Potato late blight agent</name>
    <name type="synonym">Botrytis infestans</name>
    <dbReference type="NCBI Taxonomy" id="4787"/>
    <lineage>
        <taxon>Eukaryota</taxon>
        <taxon>Sar</taxon>
        <taxon>Stramenopiles</taxon>
        <taxon>Oomycota</taxon>
        <taxon>Peronosporomycetes</taxon>
        <taxon>Peronosporales</taxon>
        <taxon>Peronosporaceae</taxon>
        <taxon>Phytophthora</taxon>
    </lineage>
</organism>
<gene>
    <name evidence="1" type="ORF">GN958_ATG08449</name>
</gene>